<dbReference type="EMBL" id="MRZV01001830">
    <property type="protein sequence ID" value="PIK35705.1"/>
    <property type="molecule type" value="Genomic_DNA"/>
</dbReference>
<accession>A0A2G8JIY5</accession>
<sequence length="282" mass="29984">MLQNQGPDGSILYPDLIHQDTTTGLVVPNSESRMLLCGGEVVDIPPDHFIHPGTGHVLPIQGNVAYDPTTSRLIVTVDSTGESLRTDERLLPFIPFPTNPESGLPVESPVTQTEHSGDIKLHAPIQDPQTGLQCPILAITIHPQSGVAYPVAGTQTDPVTGLPVPIEVGSVMIDPDSEQPVVIVDLTIDPDSGEVLPLGGMVQPTSQDNTAFFPMVPGEKFTEPMSGKKAPIRGAMLVNNDVLPCSGGEQAVLDAVEIALEQKVRESLRLYLETVTGESIAE</sequence>
<gene>
    <name evidence="1" type="ORF">BSL78_27461</name>
</gene>
<dbReference type="AlphaFoldDB" id="A0A2G8JIY5"/>
<proteinExistence type="predicted"/>
<protein>
    <submittedName>
        <fullName evidence="1">Cytadherence high molecular weight protein 2</fullName>
    </submittedName>
</protein>
<evidence type="ECO:0000313" key="1">
    <source>
        <dbReference type="EMBL" id="PIK35705.1"/>
    </source>
</evidence>
<name>A0A2G8JIY5_STIJA</name>
<dbReference type="Proteomes" id="UP000230750">
    <property type="component" value="Unassembled WGS sequence"/>
</dbReference>
<reference evidence="1 2" key="1">
    <citation type="journal article" date="2017" name="PLoS Biol.">
        <title>The sea cucumber genome provides insights into morphological evolution and visceral regeneration.</title>
        <authorList>
            <person name="Zhang X."/>
            <person name="Sun L."/>
            <person name="Yuan J."/>
            <person name="Sun Y."/>
            <person name="Gao Y."/>
            <person name="Zhang L."/>
            <person name="Li S."/>
            <person name="Dai H."/>
            <person name="Hamel J.F."/>
            <person name="Liu C."/>
            <person name="Yu Y."/>
            <person name="Liu S."/>
            <person name="Lin W."/>
            <person name="Guo K."/>
            <person name="Jin S."/>
            <person name="Xu P."/>
            <person name="Storey K.B."/>
            <person name="Huan P."/>
            <person name="Zhang T."/>
            <person name="Zhou Y."/>
            <person name="Zhang J."/>
            <person name="Lin C."/>
            <person name="Li X."/>
            <person name="Xing L."/>
            <person name="Huo D."/>
            <person name="Sun M."/>
            <person name="Wang L."/>
            <person name="Mercier A."/>
            <person name="Li F."/>
            <person name="Yang H."/>
            <person name="Xiang J."/>
        </authorList>
    </citation>
    <scope>NUCLEOTIDE SEQUENCE [LARGE SCALE GENOMIC DNA]</scope>
    <source>
        <strain evidence="1">Shaxun</strain>
        <tissue evidence="1">Muscle</tissue>
    </source>
</reference>
<comment type="caution">
    <text evidence="1">The sequence shown here is derived from an EMBL/GenBank/DDBJ whole genome shotgun (WGS) entry which is preliminary data.</text>
</comment>
<dbReference type="OrthoDB" id="9946655at2759"/>
<keyword evidence="2" id="KW-1185">Reference proteome</keyword>
<evidence type="ECO:0000313" key="2">
    <source>
        <dbReference type="Proteomes" id="UP000230750"/>
    </source>
</evidence>
<organism evidence="1 2">
    <name type="scientific">Stichopus japonicus</name>
    <name type="common">Sea cucumber</name>
    <dbReference type="NCBI Taxonomy" id="307972"/>
    <lineage>
        <taxon>Eukaryota</taxon>
        <taxon>Metazoa</taxon>
        <taxon>Echinodermata</taxon>
        <taxon>Eleutherozoa</taxon>
        <taxon>Echinozoa</taxon>
        <taxon>Holothuroidea</taxon>
        <taxon>Aspidochirotacea</taxon>
        <taxon>Aspidochirotida</taxon>
        <taxon>Stichopodidae</taxon>
        <taxon>Apostichopus</taxon>
    </lineage>
</organism>
<dbReference type="STRING" id="307972.A0A2G8JIY5"/>